<feature type="signal peptide" evidence="1">
    <location>
        <begin position="1"/>
        <end position="20"/>
    </location>
</feature>
<dbReference type="EMBL" id="JARJCN010000040">
    <property type="protein sequence ID" value="KAJ7083710.1"/>
    <property type="molecule type" value="Genomic_DNA"/>
</dbReference>
<evidence type="ECO:0000313" key="2">
    <source>
        <dbReference type="EMBL" id="KAJ7083710.1"/>
    </source>
</evidence>
<keyword evidence="3" id="KW-1185">Reference proteome</keyword>
<evidence type="ECO:0000256" key="1">
    <source>
        <dbReference type="SAM" id="SignalP"/>
    </source>
</evidence>
<feature type="chain" id="PRO_5042077959" description="Secreted protein" evidence="1">
    <location>
        <begin position="21"/>
        <end position="186"/>
    </location>
</feature>
<sequence length="186" mass="21201">MLMHCATVLLLICEAQVTLWIWITNHFLCQRETERASIIEKDRVVRLWVAQYDAHENKHVRVEKGKCACEQASRAGIRFRGVGIRPHIPPERIAVVVEVLEMAPNGEPHLLSLLRLRRFHLELVMRSVVIFIVELLICPECAIPTTSRTAHPKNLREARGSSACSLSAVSSSSGMVDQIWQTWRIF</sequence>
<organism evidence="2 3">
    <name type="scientific">Mycena belliarum</name>
    <dbReference type="NCBI Taxonomy" id="1033014"/>
    <lineage>
        <taxon>Eukaryota</taxon>
        <taxon>Fungi</taxon>
        <taxon>Dikarya</taxon>
        <taxon>Basidiomycota</taxon>
        <taxon>Agaricomycotina</taxon>
        <taxon>Agaricomycetes</taxon>
        <taxon>Agaricomycetidae</taxon>
        <taxon>Agaricales</taxon>
        <taxon>Marasmiineae</taxon>
        <taxon>Mycenaceae</taxon>
        <taxon>Mycena</taxon>
    </lineage>
</organism>
<evidence type="ECO:0008006" key="4">
    <source>
        <dbReference type="Google" id="ProtNLM"/>
    </source>
</evidence>
<dbReference type="AlphaFoldDB" id="A0AAD6U0A5"/>
<dbReference type="Proteomes" id="UP001222325">
    <property type="component" value="Unassembled WGS sequence"/>
</dbReference>
<name>A0AAD6U0A5_9AGAR</name>
<comment type="caution">
    <text evidence="2">The sequence shown here is derived from an EMBL/GenBank/DDBJ whole genome shotgun (WGS) entry which is preliminary data.</text>
</comment>
<keyword evidence="1" id="KW-0732">Signal</keyword>
<gene>
    <name evidence="2" type="ORF">B0H15DRAFT_419342</name>
</gene>
<reference evidence="2" key="1">
    <citation type="submission" date="2023-03" db="EMBL/GenBank/DDBJ databases">
        <title>Massive genome expansion in bonnet fungi (Mycena s.s.) driven by repeated elements and novel gene families across ecological guilds.</title>
        <authorList>
            <consortium name="Lawrence Berkeley National Laboratory"/>
            <person name="Harder C.B."/>
            <person name="Miyauchi S."/>
            <person name="Viragh M."/>
            <person name="Kuo A."/>
            <person name="Thoen E."/>
            <person name="Andreopoulos B."/>
            <person name="Lu D."/>
            <person name="Skrede I."/>
            <person name="Drula E."/>
            <person name="Henrissat B."/>
            <person name="Morin E."/>
            <person name="Kohler A."/>
            <person name="Barry K."/>
            <person name="LaButti K."/>
            <person name="Morin E."/>
            <person name="Salamov A."/>
            <person name="Lipzen A."/>
            <person name="Mereny Z."/>
            <person name="Hegedus B."/>
            <person name="Baldrian P."/>
            <person name="Stursova M."/>
            <person name="Weitz H."/>
            <person name="Taylor A."/>
            <person name="Grigoriev I.V."/>
            <person name="Nagy L.G."/>
            <person name="Martin F."/>
            <person name="Kauserud H."/>
        </authorList>
    </citation>
    <scope>NUCLEOTIDE SEQUENCE</scope>
    <source>
        <strain evidence="2">CBHHK173m</strain>
    </source>
</reference>
<accession>A0AAD6U0A5</accession>
<evidence type="ECO:0000313" key="3">
    <source>
        <dbReference type="Proteomes" id="UP001222325"/>
    </source>
</evidence>
<protein>
    <recommendedName>
        <fullName evidence="4">Secreted protein</fullName>
    </recommendedName>
</protein>
<proteinExistence type="predicted"/>